<keyword evidence="4" id="KW-1185">Reference proteome</keyword>
<keyword evidence="1" id="KW-0560">Oxidoreductase</keyword>
<protein>
    <submittedName>
        <fullName evidence="3">Uncharacterized protein</fullName>
    </submittedName>
</protein>
<organism evidence="3 4">
    <name type="scientific">Hibiscus sabdariffa</name>
    <name type="common">roselle</name>
    <dbReference type="NCBI Taxonomy" id="183260"/>
    <lineage>
        <taxon>Eukaryota</taxon>
        <taxon>Viridiplantae</taxon>
        <taxon>Streptophyta</taxon>
        <taxon>Embryophyta</taxon>
        <taxon>Tracheophyta</taxon>
        <taxon>Spermatophyta</taxon>
        <taxon>Magnoliopsida</taxon>
        <taxon>eudicotyledons</taxon>
        <taxon>Gunneridae</taxon>
        <taxon>Pentapetalae</taxon>
        <taxon>rosids</taxon>
        <taxon>malvids</taxon>
        <taxon>Malvales</taxon>
        <taxon>Malvaceae</taxon>
        <taxon>Malvoideae</taxon>
        <taxon>Hibiscus</taxon>
    </lineage>
</organism>
<dbReference type="SUPFAM" id="SSF51905">
    <property type="entry name" value="FAD/NAD(P)-binding domain"/>
    <property type="match status" value="1"/>
</dbReference>
<accession>A0ABR2BWT0</accession>
<dbReference type="EMBL" id="JBBPBM010000078">
    <property type="protein sequence ID" value="KAK8511497.1"/>
    <property type="molecule type" value="Genomic_DNA"/>
</dbReference>
<evidence type="ECO:0000313" key="3">
    <source>
        <dbReference type="EMBL" id="KAK8511497.1"/>
    </source>
</evidence>
<evidence type="ECO:0000256" key="1">
    <source>
        <dbReference type="ARBA" id="ARBA00023002"/>
    </source>
</evidence>
<dbReference type="PANTHER" id="PTHR45934">
    <property type="entry name" value="FAD/NAD(P)-BINDING OXIDOREDUCTASE FAMILY PROTEIN"/>
    <property type="match status" value="1"/>
</dbReference>
<dbReference type="InterPro" id="IPR036188">
    <property type="entry name" value="FAD/NAD-bd_sf"/>
</dbReference>
<evidence type="ECO:0000256" key="2">
    <source>
        <dbReference type="ARBA" id="ARBA00023033"/>
    </source>
</evidence>
<dbReference type="InterPro" id="IPR044560">
    <property type="entry name" value="MOase"/>
</dbReference>
<reference evidence="3 4" key="1">
    <citation type="journal article" date="2024" name="G3 (Bethesda)">
        <title>Genome assembly of Hibiscus sabdariffa L. provides insights into metabolisms of medicinal natural products.</title>
        <authorList>
            <person name="Kim T."/>
        </authorList>
    </citation>
    <scope>NUCLEOTIDE SEQUENCE [LARGE SCALE GENOMIC DNA]</scope>
    <source>
        <strain evidence="3">TK-2024</strain>
        <tissue evidence="3">Old leaves</tissue>
    </source>
</reference>
<keyword evidence="2" id="KW-0503">Monooxygenase</keyword>
<dbReference type="Proteomes" id="UP001472677">
    <property type="component" value="Unassembled WGS sequence"/>
</dbReference>
<gene>
    <name evidence="3" type="ORF">V6N12_038100</name>
</gene>
<dbReference type="Gene3D" id="3.50.50.60">
    <property type="entry name" value="FAD/NAD(P)-binding domain"/>
    <property type="match status" value="1"/>
</dbReference>
<sequence>MVWKVKCQGGVPSQLRLRITSFAFTTWNNALRVLDAIGIGKSLRQQHDLTLSILVASTFLVPSASKISFNGHEVCCLQRRLLLEALTNELPRDTTRFSSKVVSIEKSDFFKRLHLAYGTVLKTKVLIGCDGVNLVVAKWLGLEKSVFTSRSIIRGHTRFEGGHSFGPKFRLFVGKGVRSGFLPCNDENVYWFLTWTPSTKEEELEDDPVKLKQFVLNKVCVKTEIKTSPSYHHGLCRGFI</sequence>
<dbReference type="PANTHER" id="PTHR45934:SF20">
    <property type="entry name" value="MONOOXYGENASE 2-RELATED"/>
    <property type="match status" value="1"/>
</dbReference>
<proteinExistence type="predicted"/>
<comment type="caution">
    <text evidence="3">The sequence shown here is derived from an EMBL/GenBank/DDBJ whole genome shotgun (WGS) entry which is preliminary data.</text>
</comment>
<evidence type="ECO:0000313" key="4">
    <source>
        <dbReference type="Proteomes" id="UP001472677"/>
    </source>
</evidence>
<name>A0ABR2BWT0_9ROSI</name>